<dbReference type="Pfam" id="PF13620">
    <property type="entry name" value="CarboxypepD_reg"/>
    <property type="match status" value="1"/>
</dbReference>
<name>A0A383B2E8_9ZZZZ</name>
<evidence type="ECO:0008006" key="2">
    <source>
        <dbReference type="Google" id="ProtNLM"/>
    </source>
</evidence>
<protein>
    <recommendedName>
        <fullName evidence="2">TonB-dependent receptor plug domain-containing protein</fullName>
    </recommendedName>
</protein>
<dbReference type="Gene3D" id="2.60.40.1120">
    <property type="entry name" value="Carboxypeptidase-like, regulatory domain"/>
    <property type="match status" value="1"/>
</dbReference>
<evidence type="ECO:0000313" key="1">
    <source>
        <dbReference type="EMBL" id="SVE14054.1"/>
    </source>
</evidence>
<feature type="non-terminal residue" evidence="1">
    <location>
        <position position="131"/>
    </location>
</feature>
<reference evidence="1" key="1">
    <citation type="submission" date="2018-05" db="EMBL/GenBank/DDBJ databases">
        <authorList>
            <person name="Lanie J.A."/>
            <person name="Ng W.-L."/>
            <person name="Kazmierczak K.M."/>
            <person name="Andrzejewski T.M."/>
            <person name="Davidsen T.M."/>
            <person name="Wayne K.J."/>
            <person name="Tettelin H."/>
            <person name="Glass J.I."/>
            <person name="Rusch D."/>
            <person name="Podicherti R."/>
            <person name="Tsui H.-C.T."/>
            <person name="Winkler M.E."/>
        </authorList>
    </citation>
    <scope>NUCLEOTIDE SEQUENCE</scope>
</reference>
<dbReference type="InterPro" id="IPR008969">
    <property type="entry name" value="CarboxyPept-like_regulatory"/>
</dbReference>
<accession>A0A383B2E8</accession>
<dbReference type="SUPFAM" id="SSF49464">
    <property type="entry name" value="Carboxypeptidase regulatory domain-like"/>
    <property type="match status" value="1"/>
</dbReference>
<dbReference type="EMBL" id="UINC01196859">
    <property type="protein sequence ID" value="SVE14054.1"/>
    <property type="molecule type" value="Genomic_DNA"/>
</dbReference>
<proteinExistence type="predicted"/>
<dbReference type="AlphaFoldDB" id="A0A383B2E8"/>
<organism evidence="1">
    <name type="scientific">marine metagenome</name>
    <dbReference type="NCBI Taxonomy" id="408172"/>
    <lineage>
        <taxon>unclassified sequences</taxon>
        <taxon>metagenomes</taxon>
        <taxon>ecological metagenomes</taxon>
    </lineage>
</organism>
<gene>
    <name evidence="1" type="ORF">METZ01_LOCUS466908</name>
</gene>
<sequence>MYHYIRTITLSLAVVVSSLAFGQTTGKLTGLVTDQANGDPLPGVNVIIDDTPYGTASANDGRFNIINIPPGMYSVSVMMIGYKTVKMNDVRVSINRTITLDVQMDQTAIQGEVVTVEVARLAQKKDQTGTI</sequence>